<evidence type="ECO:0000313" key="6">
    <source>
        <dbReference type="Proteomes" id="UP000070319"/>
    </source>
</evidence>
<dbReference type="Pfam" id="PF13472">
    <property type="entry name" value="Lipase_GDSL_2"/>
    <property type="match status" value="1"/>
</dbReference>
<dbReference type="EMBL" id="LTDF01000130">
    <property type="protein sequence ID" value="KXT45944.1"/>
    <property type="molecule type" value="Genomic_DNA"/>
</dbReference>
<accession>A0A139L3B3</accession>
<dbReference type="PANTHER" id="PTHR43695:SF1">
    <property type="entry name" value="RHAMNOGALACTURONAN ACETYLESTERASE"/>
    <property type="match status" value="1"/>
</dbReference>
<dbReference type="SUPFAM" id="SSF52266">
    <property type="entry name" value="SGNH hydrolase"/>
    <property type="match status" value="1"/>
</dbReference>
<dbReference type="InterPro" id="IPR036514">
    <property type="entry name" value="SGNH_hydro_sf"/>
</dbReference>
<feature type="domain" description="SGNH hydrolase-type esterase" evidence="4">
    <location>
        <begin position="28"/>
        <end position="197"/>
    </location>
</feature>
<dbReference type="InterPro" id="IPR013830">
    <property type="entry name" value="SGNH_hydro"/>
</dbReference>
<evidence type="ECO:0000256" key="3">
    <source>
        <dbReference type="SAM" id="SignalP"/>
    </source>
</evidence>
<evidence type="ECO:0000256" key="2">
    <source>
        <dbReference type="ARBA" id="ARBA00022801"/>
    </source>
</evidence>
<dbReference type="PATRIC" id="fig|329854.7.peg.3332"/>
<feature type="chain" id="PRO_5007486840" description="SGNH hydrolase-type esterase domain-containing protein" evidence="3">
    <location>
        <begin position="21"/>
        <end position="504"/>
    </location>
</feature>
<name>A0A139L3B3_9BACE</name>
<dbReference type="GO" id="GO:0016788">
    <property type="term" value="F:hydrolase activity, acting on ester bonds"/>
    <property type="evidence" value="ECO:0007669"/>
    <property type="project" value="UniProtKB-ARBA"/>
</dbReference>
<dbReference type="AlphaFoldDB" id="A0A139L3B3"/>
<evidence type="ECO:0000256" key="1">
    <source>
        <dbReference type="ARBA" id="ARBA00008668"/>
    </source>
</evidence>
<dbReference type="RefSeq" id="WP_061437102.1">
    <property type="nucleotide sequence ID" value="NZ_KQ968722.1"/>
</dbReference>
<sequence>MKKILLLLATTLISTAHIHAQKLTVHTIGDSTMADYVENTTRTRGWGEMLQEFFTSDVRIINYARGGRSSRSFTEEGLWDKVKSNLNPGDYVFIQFAHNDEKEQGKDGADGRGTAPWTTYKTFLEQYVDETEALGANPVFITPIVRRYFTKVGTISPKGCHDIGIAPDDSTLNYVRVMKHVAREKQVPLVDMTTLTKNFTEQLGEETTIKCIYVPTDGTHTQATGAACYAALVAQELKQQGILSDYIQEDAPLILNPTSLDFQTIYIGDKATLCFDLTGLKLTPSSGILRLEAPQGMTLSDAPQSSPKTVIELPYSNGRLWNQCFYLHFSPKHADKVSTVIPIIYGSNKRFLPVTAISKKISHQSPVIRECPDIAVKSLIQTEKGITIETGKWPADIDEDGKRYAEVIIQSNEKSLIIRRISFTLEGEISYRLAYAHGKDFYPRTDLAEQPHAPKAPGKQIFPVNVTLKPHERLHIRLFPWSTRQSKELYFRIKDCRFEGMEIE</sequence>
<dbReference type="PANTHER" id="PTHR43695">
    <property type="entry name" value="PUTATIVE (AFU_ORTHOLOGUE AFUA_2G17250)-RELATED"/>
    <property type="match status" value="1"/>
</dbReference>
<dbReference type="Gene3D" id="3.40.50.1110">
    <property type="entry name" value="SGNH hydrolase"/>
    <property type="match status" value="1"/>
</dbReference>
<dbReference type="Proteomes" id="UP000070319">
    <property type="component" value="Unassembled WGS sequence"/>
</dbReference>
<dbReference type="CDD" id="cd01821">
    <property type="entry name" value="Rhamnogalacturan_acetylesterase_like"/>
    <property type="match status" value="1"/>
</dbReference>
<organism evidence="5">
    <name type="scientific">Bacteroides intestinalis</name>
    <dbReference type="NCBI Taxonomy" id="329854"/>
    <lineage>
        <taxon>Bacteria</taxon>
        <taxon>Pseudomonadati</taxon>
        <taxon>Bacteroidota</taxon>
        <taxon>Bacteroidia</taxon>
        <taxon>Bacteroidales</taxon>
        <taxon>Bacteroidaceae</taxon>
        <taxon>Bacteroides</taxon>
    </lineage>
</organism>
<keyword evidence="2" id="KW-0378">Hydrolase</keyword>
<protein>
    <recommendedName>
        <fullName evidence="4">SGNH hydrolase-type esterase domain-containing protein</fullName>
    </recommendedName>
</protein>
<feature type="signal peptide" evidence="3">
    <location>
        <begin position="1"/>
        <end position="20"/>
    </location>
</feature>
<reference evidence="5 6" key="1">
    <citation type="submission" date="2016-02" db="EMBL/GenBank/DDBJ databases">
        <authorList>
            <person name="Wen L."/>
            <person name="He K."/>
            <person name="Yang H."/>
        </authorList>
    </citation>
    <scope>NUCLEOTIDE SEQUENCE [LARGE SCALE GENOMIC DNA]</scope>
    <source>
        <strain evidence="5 6">KLE1704</strain>
    </source>
</reference>
<keyword evidence="3" id="KW-0732">Signal</keyword>
<dbReference type="InterPro" id="IPR037459">
    <property type="entry name" value="RhgT-like"/>
</dbReference>
<comment type="caution">
    <text evidence="5">The sequence shown here is derived from an EMBL/GenBank/DDBJ whole genome shotgun (WGS) entry which is preliminary data.</text>
</comment>
<evidence type="ECO:0000313" key="5">
    <source>
        <dbReference type="EMBL" id="KXT45944.1"/>
    </source>
</evidence>
<comment type="similarity">
    <text evidence="1">Belongs to the 'GDSL' lipolytic enzyme family.</text>
</comment>
<gene>
    <name evidence="5" type="ORF">HMPREF2531_03264</name>
</gene>
<evidence type="ECO:0000259" key="4">
    <source>
        <dbReference type="Pfam" id="PF13472"/>
    </source>
</evidence>
<proteinExistence type="inferred from homology"/>